<keyword evidence="4" id="KW-0808">Transferase</keyword>
<dbReference type="SUPFAM" id="SSF48452">
    <property type="entry name" value="TPR-like"/>
    <property type="match status" value="2"/>
</dbReference>
<dbReference type="OrthoDB" id="9810447at2"/>
<dbReference type="PROSITE" id="PS50005">
    <property type="entry name" value="TPR"/>
    <property type="match status" value="1"/>
</dbReference>
<keyword evidence="9" id="KW-0802">TPR repeat</keyword>
<evidence type="ECO:0000259" key="12">
    <source>
        <dbReference type="PROSITE" id="PS50109"/>
    </source>
</evidence>
<keyword evidence="3" id="KW-0597">Phosphoprotein</keyword>
<dbReference type="SMART" id="SM00388">
    <property type="entry name" value="HisKA"/>
    <property type="match status" value="1"/>
</dbReference>
<evidence type="ECO:0000256" key="9">
    <source>
        <dbReference type="PROSITE-ProRule" id="PRU00339"/>
    </source>
</evidence>
<dbReference type="SMART" id="SM00387">
    <property type="entry name" value="HATPase_c"/>
    <property type="match status" value="1"/>
</dbReference>
<dbReference type="InterPro" id="IPR019734">
    <property type="entry name" value="TPR_rpt"/>
</dbReference>
<evidence type="ECO:0000256" key="6">
    <source>
        <dbReference type="ARBA" id="ARBA00022777"/>
    </source>
</evidence>
<feature type="compositionally biased region" description="Polar residues" evidence="10">
    <location>
        <begin position="8"/>
        <end position="26"/>
    </location>
</feature>
<evidence type="ECO:0000313" key="13">
    <source>
        <dbReference type="EMBL" id="AXI99879.1"/>
    </source>
</evidence>
<dbReference type="GO" id="GO:0007234">
    <property type="term" value="P:osmosensory signaling via phosphorelay pathway"/>
    <property type="evidence" value="ECO:0007669"/>
    <property type="project" value="TreeGrafter"/>
</dbReference>
<dbReference type="Gene3D" id="1.10.287.130">
    <property type="match status" value="1"/>
</dbReference>
<dbReference type="Pfam" id="PF00512">
    <property type="entry name" value="HisKA"/>
    <property type="match status" value="1"/>
</dbReference>
<evidence type="ECO:0000256" key="5">
    <source>
        <dbReference type="ARBA" id="ARBA00022741"/>
    </source>
</evidence>
<reference evidence="13 14" key="1">
    <citation type="submission" date="2018-03" db="EMBL/GenBank/DDBJ databases">
        <title>Phenotypic and genomic properties of Cyclonatronum proteinivorum gen. nov., sp. nov., a haloalkaliphilic bacteroidete from soda lakes possessing Na+-translocating rhodopsin.</title>
        <authorList>
            <person name="Toshchakov S.V."/>
            <person name="Korzhenkov A."/>
            <person name="Samarov N.I."/>
            <person name="Kublanov I.V."/>
            <person name="Muntyan M.S."/>
            <person name="Sorokin D.Y."/>
        </authorList>
    </citation>
    <scope>NUCLEOTIDE SEQUENCE [LARGE SCALE GENOMIC DNA]</scope>
    <source>
        <strain evidence="13 14">Omega</strain>
    </source>
</reference>
<dbReference type="PANTHER" id="PTHR42878:SF7">
    <property type="entry name" value="SENSOR HISTIDINE KINASE GLRK"/>
    <property type="match status" value="1"/>
</dbReference>
<sequence>MAGVLITSGCSETGSSQTDIPASNQDSEAKGTDELLETYIRNIVLRKVDENEPVIAEMTALTESAPTPYNELLLDYMRLQSKFLRGEIAAVEREVSALAEAAAVSGNDVLYLATVSLFVNVLSEQGRMGSARDVLEETLTKITPVEFSSADILVRRAKARLYQGESEYLSAIQTIMPIVDYFEGQNEYSILADLYGDLALIFTNIRQLDEALSWHERALRLFYANEDRVGIARTMNNLASFFELTGEFERSADSLQVAIAINREKESWLNLARNYYNAAMAYKDMKDFERAAEHYRLGLEMSERVGSVLGVMFNTYGVGEMILNKSGDIEQARQQFISALEIAEEVEHNGIRTNSLRQLYEIEKSIGNYQAALEYHEQFLEMTILFQERARDTAIQDLMIQHDVEQTRNENLLLSERLVFEETTSRNRLTIIVLLVIGLVTAILFVVYALATKKRLQKAFVDIKNQRAMLQVQNEQLEKIGQERDGFLHIIVHDLKNPLSVIKSSVELIKEDLQDNPLVSLVERSLLRTDLLIKSLLNVFRMDQLDVMNQLERQQSDQVIKRMRNEYTLVAKSKNITLHCRCDSFSFNTHLESFQGIVGNLISNAIKYAPPNTEVWVDMSREEDHFRLSIEDQGPGFSSHDMDKIFKPFAKLSAKSTAGESSTGIGLYSVKTSVSRLKGEIFVEKSRWGGAAFRLKFPFLPLAEPEAEIVD</sequence>
<dbReference type="GO" id="GO:0005524">
    <property type="term" value="F:ATP binding"/>
    <property type="evidence" value="ECO:0007669"/>
    <property type="project" value="UniProtKB-KW"/>
</dbReference>
<dbReference type="GO" id="GO:0000156">
    <property type="term" value="F:phosphorelay response regulator activity"/>
    <property type="evidence" value="ECO:0007669"/>
    <property type="project" value="TreeGrafter"/>
</dbReference>
<evidence type="ECO:0000256" key="8">
    <source>
        <dbReference type="ARBA" id="ARBA00023012"/>
    </source>
</evidence>
<evidence type="ECO:0000256" key="1">
    <source>
        <dbReference type="ARBA" id="ARBA00000085"/>
    </source>
</evidence>
<dbReference type="Pfam" id="PF13424">
    <property type="entry name" value="TPR_12"/>
    <property type="match status" value="1"/>
</dbReference>
<evidence type="ECO:0000256" key="4">
    <source>
        <dbReference type="ARBA" id="ARBA00022679"/>
    </source>
</evidence>
<dbReference type="InterPro" id="IPR003594">
    <property type="entry name" value="HATPase_dom"/>
</dbReference>
<dbReference type="SMART" id="SM00028">
    <property type="entry name" value="TPR"/>
    <property type="match status" value="4"/>
</dbReference>
<dbReference type="Pfam" id="PF02518">
    <property type="entry name" value="HATPase_c"/>
    <property type="match status" value="1"/>
</dbReference>
<organism evidence="13 14">
    <name type="scientific">Cyclonatronum proteinivorum</name>
    <dbReference type="NCBI Taxonomy" id="1457365"/>
    <lineage>
        <taxon>Bacteria</taxon>
        <taxon>Pseudomonadati</taxon>
        <taxon>Balneolota</taxon>
        <taxon>Balneolia</taxon>
        <taxon>Balneolales</taxon>
        <taxon>Cyclonatronaceae</taxon>
        <taxon>Cyclonatronum</taxon>
    </lineage>
</organism>
<dbReference type="InterPro" id="IPR011990">
    <property type="entry name" value="TPR-like_helical_dom_sf"/>
</dbReference>
<evidence type="ECO:0000256" key="10">
    <source>
        <dbReference type="SAM" id="MobiDB-lite"/>
    </source>
</evidence>
<dbReference type="InterPro" id="IPR005467">
    <property type="entry name" value="His_kinase_dom"/>
</dbReference>
<dbReference type="KEGG" id="cprv:CYPRO_0595"/>
<dbReference type="PANTHER" id="PTHR42878">
    <property type="entry name" value="TWO-COMPONENT HISTIDINE KINASE"/>
    <property type="match status" value="1"/>
</dbReference>
<keyword evidence="5" id="KW-0547">Nucleotide-binding</keyword>
<feature type="region of interest" description="Disordered" evidence="10">
    <location>
        <begin position="8"/>
        <end position="28"/>
    </location>
</feature>
<keyword evidence="11" id="KW-0472">Membrane</keyword>
<protein>
    <recommendedName>
        <fullName evidence="2">histidine kinase</fullName>
        <ecNumber evidence="2">2.7.13.3</ecNumber>
    </recommendedName>
</protein>
<keyword evidence="8" id="KW-0902">Two-component regulatory system</keyword>
<evidence type="ECO:0000256" key="11">
    <source>
        <dbReference type="SAM" id="Phobius"/>
    </source>
</evidence>
<feature type="repeat" description="TPR" evidence="9">
    <location>
        <begin position="272"/>
        <end position="305"/>
    </location>
</feature>
<feature type="transmembrane region" description="Helical" evidence="11">
    <location>
        <begin position="429"/>
        <end position="451"/>
    </location>
</feature>
<name>A0A345UHC8_9BACT</name>
<keyword evidence="14" id="KW-1185">Reference proteome</keyword>
<dbReference type="GO" id="GO:0030295">
    <property type="term" value="F:protein kinase activator activity"/>
    <property type="evidence" value="ECO:0007669"/>
    <property type="project" value="TreeGrafter"/>
</dbReference>
<dbReference type="Pfam" id="PF13181">
    <property type="entry name" value="TPR_8"/>
    <property type="match status" value="1"/>
</dbReference>
<accession>A0A345UHC8</accession>
<dbReference type="InterPro" id="IPR003661">
    <property type="entry name" value="HisK_dim/P_dom"/>
</dbReference>
<dbReference type="EMBL" id="CP027806">
    <property type="protein sequence ID" value="AXI99879.1"/>
    <property type="molecule type" value="Genomic_DNA"/>
</dbReference>
<dbReference type="InterPro" id="IPR036097">
    <property type="entry name" value="HisK_dim/P_sf"/>
</dbReference>
<evidence type="ECO:0000256" key="3">
    <source>
        <dbReference type="ARBA" id="ARBA00022553"/>
    </source>
</evidence>
<evidence type="ECO:0000256" key="7">
    <source>
        <dbReference type="ARBA" id="ARBA00022840"/>
    </source>
</evidence>
<keyword evidence="11" id="KW-1133">Transmembrane helix</keyword>
<keyword evidence="11" id="KW-0812">Transmembrane</keyword>
<dbReference type="GO" id="GO:0000155">
    <property type="term" value="F:phosphorelay sensor kinase activity"/>
    <property type="evidence" value="ECO:0007669"/>
    <property type="project" value="InterPro"/>
</dbReference>
<dbReference type="AlphaFoldDB" id="A0A345UHC8"/>
<dbReference type="SUPFAM" id="SSF47384">
    <property type="entry name" value="Homodimeric domain of signal transducing histidine kinase"/>
    <property type="match status" value="1"/>
</dbReference>
<dbReference type="InterPro" id="IPR004358">
    <property type="entry name" value="Sig_transdc_His_kin-like_C"/>
</dbReference>
<dbReference type="CDD" id="cd00075">
    <property type="entry name" value="HATPase"/>
    <property type="match status" value="1"/>
</dbReference>
<evidence type="ECO:0000313" key="14">
    <source>
        <dbReference type="Proteomes" id="UP000254808"/>
    </source>
</evidence>
<dbReference type="SUPFAM" id="SSF55874">
    <property type="entry name" value="ATPase domain of HSP90 chaperone/DNA topoisomerase II/histidine kinase"/>
    <property type="match status" value="1"/>
</dbReference>
<dbReference type="RefSeq" id="WP_114983209.1">
    <property type="nucleotide sequence ID" value="NZ_CP027806.1"/>
</dbReference>
<dbReference type="InterPro" id="IPR036890">
    <property type="entry name" value="HATPase_C_sf"/>
</dbReference>
<comment type="catalytic activity">
    <reaction evidence="1">
        <text>ATP + protein L-histidine = ADP + protein N-phospho-L-histidine.</text>
        <dbReference type="EC" id="2.7.13.3"/>
    </reaction>
</comment>
<dbReference type="PROSITE" id="PS50109">
    <property type="entry name" value="HIS_KIN"/>
    <property type="match status" value="1"/>
</dbReference>
<gene>
    <name evidence="13" type="ORF">CYPRO_0595</name>
</gene>
<proteinExistence type="predicted"/>
<keyword evidence="7" id="KW-0067">ATP-binding</keyword>
<evidence type="ECO:0000256" key="2">
    <source>
        <dbReference type="ARBA" id="ARBA00012438"/>
    </source>
</evidence>
<feature type="domain" description="Histidine kinase" evidence="12">
    <location>
        <begin position="490"/>
        <end position="701"/>
    </location>
</feature>
<dbReference type="EC" id="2.7.13.3" evidence="2"/>
<keyword evidence="6" id="KW-0418">Kinase</keyword>
<dbReference type="Gene3D" id="3.30.565.10">
    <property type="entry name" value="Histidine kinase-like ATPase, C-terminal domain"/>
    <property type="match status" value="1"/>
</dbReference>
<dbReference type="Proteomes" id="UP000254808">
    <property type="component" value="Chromosome"/>
</dbReference>
<dbReference type="InterPro" id="IPR050351">
    <property type="entry name" value="BphY/WalK/GraS-like"/>
</dbReference>
<dbReference type="Gene3D" id="1.25.40.10">
    <property type="entry name" value="Tetratricopeptide repeat domain"/>
    <property type="match status" value="2"/>
</dbReference>
<dbReference type="CDD" id="cd00082">
    <property type="entry name" value="HisKA"/>
    <property type="match status" value="1"/>
</dbReference>
<dbReference type="PRINTS" id="PR00344">
    <property type="entry name" value="BCTRLSENSOR"/>
</dbReference>